<dbReference type="RefSeq" id="WP_217064151.1">
    <property type="nucleotide sequence ID" value="NZ_JAHQCS010000012.1"/>
</dbReference>
<feature type="domain" description="Nitroreductase" evidence="5">
    <location>
        <begin position="8"/>
        <end position="164"/>
    </location>
</feature>
<dbReference type="GO" id="GO:0052873">
    <property type="term" value="F:FMN reductase (NADPH) activity"/>
    <property type="evidence" value="ECO:0007669"/>
    <property type="project" value="UniProtKB-EC"/>
</dbReference>
<keyword evidence="7" id="KW-1185">Reference proteome</keyword>
<dbReference type="PANTHER" id="PTHR43425:SF3">
    <property type="entry name" value="NADPH-DEPENDENT OXIDOREDUCTASE"/>
    <property type="match status" value="1"/>
</dbReference>
<protein>
    <submittedName>
        <fullName evidence="6">Oxygen-insensitive NADPH nitroreductase</fullName>
        <ecNumber evidence="6">1.5.1.38</ecNumber>
    </submittedName>
</protein>
<gene>
    <name evidence="6" type="primary">nfsA</name>
    <name evidence="6" type="ORF">KS419_00580</name>
</gene>
<proteinExistence type="inferred from homology"/>
<dbReference type="EC" id="1.5.1.38" evidence="6"/>
<keyword evidence="1 4" id="KW-0285">Flavoprotein</keyword>
<sequence>MNDVINTILNHRSIRKFQDVPLSRDQIITIVESAQMASTSSYIQSYTIIGVKNPATKSRLREFSGNQSYVENNGHFFVFCADLQRHKLAGDMENVDVLASLETTEKFMVSLIDASLAAQNAALAAESMGLGICYIGGIRNEMEGVSKLLKLPEYVIPLFGLAVGVPAAETEIKPRLPLENIYHEETYQQNKAEFKDQLEEYNRVISTYYQRRTNGKRSDRWTEQIANMLKTPKRTQMKKFVQQKGFMKR</sequence>
<keyword evidence="4" id="KW-0521">NADP</keyword>
<dbReference type="PANTHER" id="PTHR43425">
    <property type="entry name" value="OXYGEN-INSENSITIVE NADPH NITROREDUCTASE"/>
    <property type="match status" value="1"/>
</dbReference>
<evidence type="ECO:0000256" key="4">
    <source>
        <dbReference type="PIRNR" id="PIRNR005426"/>
    </source>
</evidence>
<evidence type="ECO:0000256" key="1">
    <source>
        <dbReference type="ARBA" id="ARBA00022630"/>
    </source>
</evidence>
<keyword evidence="3 4" id="KW-0560">Oxidoreductase</keyword>
<dbReference type="InterPro" id="IPR029479">
    <property type="entry name" value="Nitroreductase"/>
</dbReference>
<evidence type="ECO:0000256" key="3">
    <source>
        <dbReference type="ARBA" id="ARBA00023002"/>
    </source>
</evidence>
<dbReference type="PIRSF" id="PIRSF005426">
    <property type="entry name" value="Frp"/>
    <property type="match status" value="1"/>
</dbReference>
<accession>A0ABS6JBN2</accession>
<dbReference type="EMBL" id="JAHQCS010000012">
    <property type="protein sequence ID" value="MBU9710257.1"/>
    <property type="molecule type" value="Genomic_DNA"/>
</dbReference>
<evidence type="ECO:0000259" key="5">
    <source>
        <dbReference type="Pfam" id="PF00881"/>
    </source>
</evidence>
<dbReference type="InterPro" id="IPR016446">
    <property type="entry name" value="Flavin_OxRdtase_Frp"/>
</dbReference>
<evidence type="ECO:0000313" key="7">
    <source>
        <dbReference type="Proteomes" id="UP000784880"/>
    </source>
</evidence>
<evidence type="ECO:0000256" key="2">
    <source>
        <dbReference type="ARBA" id="ARBA00022643"/>
    </source>
</evidence>
<reference evidence="6 7" key="1">
    <citation type="submission" date="2021-06" db="EMBL/GenBank/DDBJ databases">
        <title>Bacillus sp. RD4P76, an endophyte from a halophyte.</title>
        <authorList>
            <person name="Sun J.-Q."/>
        </authorList>
    </citation>
    <scope>NUCLEOTIDE SEQUENCE [LARGE SCALE GENOMIC DNA]</scope>
    <source>
        <strain evidence="6 7">CGMCC 1.15917</strain>
    </source>
</reference>
<dbReference type="CDD" id="cd02146">
    <property type="entry name" value="NfsA-like"/>
    <property type="match status" value="1"/>
</dbReference>
<keyword evidence="2 4" id="KW-0288">FMN</keyword>
<comment type="caution">
    <text evidence="6">The sequence shown here is derived from an EMBL/GenBank/DDBJ whole genome shotgun (WGS) entry which is preliminary data.</text>
</comment>
<organism evidence="6 7">
    <name type="scientific">Evansella tamaricis</name>
    <dbReference type="NCBI Taxonomy" id="2069301"/>
    <lineage>
        <taxon>Bacteria</taxon>
        <taxon>Bacillati</taxon>
        <taxon>Bacillota</taxon>
        <taxon>Bacilli</taxon>
        <taxon>Bacillales</taxon>
        <taxon>Bacillaceae</taxon>
        <taxon>Evansella</taxon>
    </lineage>
</organism>
<evidence type="ECO:0000313" key="6">
    <source>
        <dbReference type="EMBL" id="MBU9710257.1"/>
    </source>
</evidence>
<dbReference type="Proteomes" id="UP000784880">
    <property type="component" value="Unassembled WGS sequence"/>
</dbReference>
<dbReference type="NCBIfam" id="NF008033">
    <property type="entry name" value="PRK10765.1"/>
    <property type="match status" value="1"/>
</dbReference>
<dbReference type="Pfam" id="PF00881">
    <property type="entry name" value="Nitroreductase"/>
    <property type="match status" value="1"/>
</dbReference>
<name>A0ABS6JBN2_9BACI</name>
<comment type="similarity">
    <text evidence="4">Belongs to the flavin oxidoreductase frp family.</text>
</comment>